<accession>A0A7Z0MNM4</accession>
<reference evidence="1 2" key="1">
    <citation type="submission" date="2020-05" db="EMBL/GenBank/DDBJ databases">
        <title>Horizontal transmission and recombination maintain forever young bacterial symbiont genomes.</title>
        <authorList>
            <person name="Russell S.L."/>
            <person name="Pepper-Tunick E."/>
            <person name="Svedberg J."/>
            <person name="Byrne A."/>
            <person name="Ruelas Castillo J."/>
            <person name="Vollmers C."/>
            <person name="Beinart R.A."/>
            <person name="Corbett-Detig R."/>
        </authorList>
    </citation>
    <scope>NUCLEOTIDE SEQUENCE [LARGE SCALE GENOMIC DNA]</scope>
    <source>
        <strain evidence="1">4727-3</strain>
    </source>
</reference>
<protein>
    <submittedName>
        <fullName evidence="1">Uncharacterized protein</fullName>
    </submittedName>
</protein>
<name>A0A7Z0MNM4_9GAMM</name>
<comment type="caution">
    <text evidence="1">The sequence shown here is derived from an EMBL/GenBank/DDBJ whole genome shotgun (WGS) entry which is preliminary data.</text>
</comment>
<evidence type="ECO:0000313" key="1">
    <source>
        <dbReference type="EMBL" id="NYT46547.1"/>
    </source>
</evidence>
<gene>
    <name evidence="1" type="ORF">H0A75_01435</name>
</gene>
<proteinExistence type="predicted"/>
<organism evidence="1 2">
    <name type="scientific">Candidatus Methanofishera endochildressiae</name>
    <dbReference type="NCBI Taxonomy" id="2738884"/>
    <lineage>
        <taxon>Bacteria</taxon>
        <taxon>Pseudomonadati</taxon>
        <taxon>Pseudomonadota</taxon>
        <taxon>Gammaproteobacteria</taxon>
        <taxon>Candidatus Methanofishera</taxon>
    </lineage>
</organism>
<evidence type="ECO:0000313" key="2">
    <source>
        <dbReference type="Proteomes" id="UP000537890"/>
    </source>
</evidence>
<dbReference type="AlphaFoldDB" id="A0A7Z0MNM4"/>
<dbReference type="EMBL" id="JACCHS010000013">
    <property type="protein sequence ID" value="NYT46547.1"/>
    <property type="molecule type" value="Genomic_DNA"/>
</dbReference>
<dbReference type="Proteomes" id="UP000537890">
    <property type="component" value="Unassembled WGS sequence"/>
</dbReference>
<sequence length="114" mass="12423">MASSIWEGSMNIPSKIPNDTVLSRLEFKSKVLARPLTSLNAWVEFCNSRTQQSVKCQLPYWEEVSTNIPCTITKGKVLAHVGFSSKVSTMPSTDLTAWVGFSNSNGNIDIGGAL</sequence>